<evidence type="ECO:0000313" key="3">
    <source>
        <dbReference type="Proteomes" id="UP000250235"/>
    </source>
</evidence>
<feature type="region of interest" description="Disordered" evidence="1">
    <location>
        <begin position="1"/>
        <end position="30"/>
    </location>
</feature>
<organism evidence="2 3">
    <name type="scientific">Dorcoceras hygrometricum</name>
    <dbReference type="NCBI Taxonomy" id="472368"/>
    <lineage>
        <taxon>Eukaryota</taxon>
        <taxon>Viridiplantae</taxon>
        <taxon>Streptophyta</taxon>
        <taxon>Embryophyta</taxon>
        <taxon>Tracheophyta</taxon>
        <taxon>Spermatophyta</taxon>
        <taxon>Magnoliopsida</taxon>
        <taxon>eudicotyledons</taxon>
        <taxon>Gunneridae</taxon>
        <taxon>Pentapetalae</taxon>
        <taxon>asterids</taxon>
        <taxon>lamiids</taxon>
        <taxon>Lamiales</taxon>
        <taxon>Gesneriaceae</taxon>
        <taxon>Didymocarpoideae</taxon>
        <taxon>Trichosporeae</taxon>
        <taxon>Loxocarpinae</taxon>
        <taxon>Dorcoceras</taxon>
    </lineage>
</organism>
<evidence type="ECO:0000313" key="2">
    <source>
        <dbReference type="EMBL" id="KZV56972.1"/>
    </source>
</evidence>
<dbReference type="AlphaFoldDB" id="A0A2Z7DBI1"/>
<feature type="region of interest" description="Disordered" evidence="1">
    <location>
        <begin position="37"/>
        <end position="56"/>
    </location>
</feature>
<name>A0A2Z7DBI1_9LAMI</name>
<feature type="compositionally biased region" description="Polar residues" evidence="1">
    <location>
        <begin position="14"/>
        <end position="23"/>
    </location>
</feature>
<proteinExistence type="predicted"/>
<reference evidence="2 3" key="1">
    <citation type="journal article" date="2015" name="Proc. Natl. Acad. Sci. U.S.A.">
        <title>The resurrection genome of Boea hygrometrica: A blueprint for survival of dehydration.</title>
        <authorList>
            <person name="Xiao L."/>
            <person name="Yang G."/>
            <person name="Zhang L."/>
            <person name="Yang X."/>
            <person name="Zhao S."/>
            <person name="Ji Z."/>
            <person name="Zhou Q."/>
            <person name="Hu M."/>
            <person name="Wang Y."/>
            <person name="Chen M."/>
            <person name="Xu Y."/>
            <person name="Jin H."/>
            <person name="Xiao X."/>
            <person name="Hu G."/>
            <person name="Bao F."/>
            <person name="Hu Y."/>
            <person name="Wan P."/>
            <person name="Li L."/>
            <person name="Deng X."/>
            <person name="Kuang T."/>
            <person name="Xiang C."/>
            <person name="Zhu J.K."/>
            <person name="Oliver M.J."/>
            <person name="He Y."/>
        </authorList>
    </citation>
    <scope>NUCLEOTIDE SEQUENCE [LARGE SCALE GENOMIC DNA]</scope>
    <source>
        <strain evidence="3">cv. XS01</strain>
    </source>
</reference>
<keyword evidence="3" id="KW-1185">Reference proteome</keyword>
<gene>
    <name evidence="2" type="ORF">F511_18592</name>
</gene>
<dbReference type="Proteomes" id="UP000250235">
    <property type="component" value="Unassembled WGS sequence"/>
</dbReference>
<feature type="region of interest" description="Disordered" evidence="1">
    <location>
        <begin position="117"/>
        <end position="142"/>
    </location>
</feature>
<protein>
    <submittedName>
        <fullName evidence="2">Uncharacterized protein</fullName>
    </submittedName>
</protein>
<sequence>MDETNTGMDDLLGSSRNTISVGDSTDGRRRVRLISKRNETTPTVRHSPPRTHGSNSLLGLVRIRTPAGSGRTKIYRDAINTNDQNKSTCINIHRIRQSGPRPDSRLLRQTALEVLTRSARSDSPRRTGRNKFPATIGGGGGGARAAAAAAWRREGGGGFVC</sequence>
<accession>A0A2Z7DBI1</accession>
<evidence type="ECO:0000256" key="1">
    <source>
        <dbReference type="SAM" id="MobiDB-lite"/>
    </source>
</evidence>
<dbReference type="EMBL" id="KQ987738">
    <property type="protein sequence ID" value="KZV56972.1"/>
    <property type="molecule type" value="Genomic_DNA"/>
</dbReference>